<keyword evidence="3" id="KW-1185">Reference proteome</keyword>
<accession>A0ABR6ZKT0</accession>
<evidence type="ECO:0000259" key="1">
    <source>
        <dbReference type="Pfam" id="PF04471"/>
    </source>
</evidence>
<reference evidence="2 3" key="1">
    <citation type="submission" date="2020-08" db="EMBL/GenBank/DDBJ databases">
        <title>Novel species isolated from subtropical streams in China.</title>
        <authorList>
            <person name="Lu H."/>
        </authorList>
    </citation>
    <scope>NUCLEOTIDE SEQUENCE [LARGE SCALE GENOMIC DNA]</scope>
    <source>
        <strain evidence="2 3">CY18W</strain>
    </source>
</reference>
<keyword evidence="2" id="KW-0378">Hydrolase</keyword>
<dbReference type="InterPro" id="IPR027417">
    <property type="entry name" value="P-loop_NTPase"/>
</dbReference>
<name>A0ABR6ZKT0_9BURK</name>
<gene>
    <name evidence="2" type="ORF">H8L32_01350</name>
</gene>
<sequence>MKYLTGVAWDAFKKQGTSPPKFDGDAFETLIRVLLRASFPGDWEGTPKTRDGGKDVVDRSIPGSVTWAECKMYRAPISLQIVSNTLVMAIVEPDVQRILFFSHSEMIGNAKNYLAKFAAQTGKTIQVFDGEILEELILRSPAVMGTYFKNYSMCDALNLKKNLPHIKAYFSSDVHVSQQQIAHSDGMEKPRQHTIPIYTPCLYEIIFIARHAQGKLKLGIKLHRQEFENFEILNTNLFDKLADITLDAGQTLSVPIYLAPLLSGPLTIPALCMQDEQGLTFELPSVELTASSLVRPVLIGKKVQEYLRALEATVSSGNANRIFAVHGKSGVGKSRFVDEAMTSLLKNGYEIHYFDGLNRNTQSIEGFIKTLLCSLWRLPDAQSFLSSQSSSSPDESVAAIAYGQVSEIIYNWDTQKIKEESTLIEAALADGLRSHRAAVVVDNVQAFPAGVIAVLKKLCASVVASPGQAAFMLAFNDDDLVFNDAAADWLEVLNHSAGKDIQVLNLLEFTIQLAEEFLDNLFSRAADGHVFSETYPNLVATILDKVIPRPLDIFQFVKGLEDRGAIRAGNDVFTILDFEQFNLSLQLLDGARERLLDWRMERLNSIVSANLIVAAITYFGPMQAVSFVGLGIEEIALEKLVQASILRWEVSGRLAFYHPSLARHFINDTRRGKTLKLSTKQKLFSLASDETLPFTNSVEWFGLAYDVGNEVTATLPIVAASFLDQDFSGYAQNYLVADRFLQYVASRRKVDEWWGLLPSLTGAAHIASQGNVAILQSRTDYLRMLASKIAFNCPPDDSSLVHWTHLIREAAGYLAGSDSASADQLLISALNALRDKNTTQRDLTISRAEAQFLNRRCVTLKNLGYRAEATVSGIESLELATQEDMQGLVCLNLIDLGYVEYGLRERNEGLLNYWRQANTRILNLQGGQSLEVRNIRVIGELISGTVCALTGEYDSALQSLDNLITGSRERRDSFYLLQGMATKGVVLMRRALLDSPNVASHCAKVLEISRVLEDLAGSMQQDKRYRFALYLQGKAYEALGLMDKAQREYNRASAVRITRHIDYEADALRYDVKRLAGIVGMPPAATTYSINDVLLPLP</sequence>
<keyword evidence="2" id="KW-0255">Endonuclease</keyword>
<dbReference type="Pfam" id="PF04471">
    <property type="entry name" value="Mrr_cat"/>
    <property type="match status" value="1"/>
</dbReference>
<protein>
    <submittedName>
        <fullName evidence="2">Restriction endonuclease</fullName>
    </submittedName>
</protein>
<dbReference type="SUPFAM" id="SSF52540">
    <property type="entry name" value="P-loop containing nucleoside triphosphate hydrolases"/>
    <property type="match status" value="1"/>
</dbReference>
<dbReference type="SUPFAM" id="SSF48452">
    <property type="entry name" value="TPR-like"/>
    <property type="match status" value="1"/>
</dbReference>
<keyword evidence="2" id="KW-0540">Nuclease</keyword>
<feature type="domain" description="Restriction endonuclease type IV Mrr" evidence="1">
    <location>
        <begin position="21"/>
        <end position="137"/>
    </location>
</feature>
<dbReference type="Gene3D" id="3.40.1350.10">
    <property type="match status" value="1"/>
</dbReference>
<dbReference type="InterPro" id="IPR011990">
    <property type="entry name" value="TPR-like_helical_dom_sf"/>
</dbReference>
<organism evidence="2 3">
    <name type="scientific">Undibacterium hunanense</name>
    <dbReference type="NCBI Taxonomy" id="2762292"/>
    <lineage>
        <taxon>Bacteria</taxon>
        <taxon>Pseudomonadati</taxon>
        <taxon>Pseudomonadota</taxon>
        <taxon>Betaproteobacteria</taxon>
        <taxon>Burkholderiales</taxon>
        <taxon>Oxalobacteraceae</taxon>
        <taxon>Undibacterium</taxon>
    </lineage>
</organism>
<dbReference type="Proteomes" id="UP000650424">
    <property type="component" value="Unassembled WGS sequence"/>
</dbReference>
<evidence type="ECO:0000313" key="3">
    <source>
        <dbReference type="Proteomes" id="UP000650424"/>
    </source>
</evidence>
<dbReference type="GO" id="GO:0004519">
    <property type="term" value="F:endonuclease activity"/>
    <property type="evidence" value="ECO:0007669"/>
    <property type="project" value="UniProtKB-KW"/>
</dbReference>
<evidence type="ECO:0000313" key="2">
    <source>
        <dbReference type="EMBL" id="MBC3916118.1"/>
    </source>
</evidence>
<dbReference type="EMBL" id="JACOGF010000001">
    <property type="protein sequence ID" value="MBC3916118.1"/>
    <property type="molecule type" value="Genomic_DNA"/>
</dbReference>
<proteinExistence type="predicted"/>
<dbReference type="InterPro" id="IPR011856">
    <property type="entry name" value="tRNA_endonuc-like_dom_sf"/>
</dbReference>
<dbReference type="InterPro" id="IPR007560">
    <property type="entry name" value="Restrct_endonuc_IV_Mrr"/>
</dbReference>
<comment type="caution">
    <text evidence="2">The sequence shown here is derived from an EMBL/GenBank/DDBJ whole genome shotgun (WGS) entry which is preliminary data.</text>
</comment>
<dbReference type="RefSeq" id="WP_186945359.1">
    <property type="nucleotide sequence ID" value="NZ_JACOGF010000001.1"/>
</dbReference>